<dbReference type="EMBL" id="CAADRP010000935">
    <property type="protein sequence ID" value="VFU33739.1"/>
    <property type="molecule type" value="Genomic_DNA"/>
</dbReference>
<feature type="compositionally biased region" description="Low complexity" evidence="1">
    <location>
        <begin position="13"/>
        <end position="22"/>
    </location>
</feature>
<organism evidence="2">
    <name type="scientific">Salix viminalis</name>
    <name type="common">Common osier</name>
    <name type="synonym">Basket willow</name>
    <dbReference type="NCBI Taxonomy" id="40686"/>
    <lineage>
        <taxon>Eukaryota</taxon>
        <taxon>Viridiplantae</taxon>
        <taxon>Streptophyta</taxon>
        <taxon>Embryophyta</taxon>
        <taxon>Tracheophyta</taxon>
        <taxon>Spermatophyta</taxon>
        <taxon>Magnoliopsida</taxon>
        <taxon>eudicotyledons</taxon>
        <taxon>Gunneridae</taxon>
        <taxon>Pentapetalae</taxon>
        <taxon>rosids</taxon>
        <taxon>fabids</taxon>
        <taxon>Malpighiales</taxon>
        <taxon>Salicaceae</taxon>
        <taxon>Saliceae</taxon>
        <taxon>Salix</taxon>
    </lineage>
</organism>
<name>A0A6N2L8W6_SALVM</name>
<evidence type="ECO:0000313" key="2">
    <source>
        <dbReference type="EMBL" id="VFU33739.1"/>
    </source>
</evidence>
<sequence>MSKVSFNLHHGSDSASTPSLSSSHCFTYGKDSSVVVAYSDSLSVLAASCLSPTVPEHNHDPCRPDRKASSVQDFKKALWTTGRQEGSPLLVIVKAPISVMVKSLALRQFMVNVNCSLVVDNLHPTRGSDSVKHFTPMLRRYYASKYKLPLAHRVWMKKGKQSWLIAFNAITSSLRDEFKDVLQAISCRFLIIKQALLALCRILLGFIPTLCSSTVIL</sequence>
<reference evidence="2" key="1">
    <citation type="submission" date="2019-03" db="EMBL/GenBank/DDBJ databases">
        <authorList>
            <person name="Mank J."/>
            <person name="Almeida P."/>
        </authorList>
    </citation>
    <scope>NUCLEOTIDE SEQUENCE</scope>
    <source>
        <strain evidence="2">78183</strain>
    </source>
</reference>
<protein>
    <submittedName>
        <fullName evidence="2">Uncharacterized protein</fullName>
    </submittedName>
</protein>
<proteinExistence type="predicted"/>
<gene>
    <name evidence="2" type="ORF">SVIM_LOCUS157046</name>
</gene>
<evidence type="ECO:0000256" key="1">
    <source>
        <dbReference type="SAM" id="MobiDB-lite"/>
    </source>
</evidence>
<accession>A0A6N2L8W6</accession>
<feature type="region of interest" description="Disordered" evidence="1">
    <location>
        <begin position="1"/>
        <end position="22"/>
    </location>
</feature>
<dbReference type="AlphaFoldDB" id="A0A6N2L8W6"/>